<accession>A0A0L0DAW3</accession>
<evidence type="ECO:0000256" key="1">
    <source>
        <dbReference type="SAM" id="MobiDB-lite"/>
    </source>
</evidence>
<dbReference type="AlphaFoldDB" id="A0A0L0DAW3"/>
<feature type="region of interest" description="Disordered" evidence="1">
    <location>
        <begin position="167"/>
        <end position="204"/>
    </location>
</feature>
<keyword evidence="4" id="KW-1185">Reference proteome</keyword>
<keyword evidence="2" id="KW-0472">Membrane</keyword>
<dbReference type="RefSeq" id="XP_013757945.1">
    <property type="nucleotide sequence ID" value="XM_013902491.1"/>
</dbReference>
<keyword evidence="2" id="KW-1133">Transmembrane helix</keyword>
<feature type="transmembrane region" description="Helical" evidence="2">
    <location>
        <begin position="7"/>
        <end position="27"/>
    </location>
</feature>
<feature type="transmembrane region" description="Helical" evidence="2">
    <location>
        <begin position="129"/>
        <end position="148"/>
    </location>
</feature>
<organism evidence="3 4">
    <name type="scientific">Thecamonas trahens ATCC 50062</name>
    <dbReference type="NCBI Taxonomy" id="461836"/>
    <lineage>
        <taxon>Eukaryota</taxon>
        <taxon>Apusozoa</taxon>
        <taxon>Apusomonadida</taxon>
        <taxon>Apusomonadidae</taxon>
        <taxon>Thecamonas</taxon>
    </lineage>
</organism>
<feature type="transmembrane region" description="Helical" evidence="2">
    <location>
        <begin position="95"/>
        <end position="117"/>
    </location>
</feature>
<gene>
    <name evidence="3" type="ORF">AMSG_05214</name>
</gene>
<feature type="compositionally biased region" description="Pro residues" evidence="1">
    <location>
        <begin position="168"/>
        <end position="193"/>
    </location>
</feature>
<dbReference type="Proteomes" id="UP000054408">
    <property type="component" value="Unassembled WGS sequence"/>
</dbReference>
<evidence type="ECO:0000256" key="2">
    <source>
        <dbReference type="SAM" id="Phobius"/>
    </source>
</evidence>
<feature type="transmembrane region" description="Helical" evidence="2">
    <location>
        <begin position="216"/>
        <end position="238"/>
    </location>
</feature>
<proteinExistence type="predicted"/>
<keyword evidence="2" id="KW-0812">Transmembrane</keyword>
<dbReference type="GeneID" id="25564668"/>
<evidence type="ECO:0000313" key="4">
    <source>
        <dbReference type="Proteomes" id="UP000054408"/>
    </source>
</evidence>
<name>A0A0L0DAW3_THETB</name>
<sequence>MSFGRGLVVGSMSLVIFVGLLQLLAMYGRSWYSVELAKNRLSHVLSYEVTIGLRSVQKQICSPVECWREGQSLDSMRATSREWAGFDDAGKATFAVMWLSFVTLVAWFILGLARLLMHPLTVERTKYHVAFGVGATFGLTVLALALYASRAPGFAYPVADPYLTAGLAPPPPPPPSMAPGPSPSASPPPPPGGSGPGGGDRPLNFKDFTQAYGDQFSVALACMVLQTLAGLFLVVPFFQNDELEDLQRAFLVEQPNGDVLAAVSPLLRDHLHVQCPQCHTQMAGPASTVVACPTCAAPIRVPADVELVDMFEAYPPGHPLALAPPSHPECLSSGRLALAASPH</sequence>
<dbReference type="EMBL" id="GL349454">
    <property type="protein sequence ID" value="KNC49226.1"/>
    <property type="molecule type" value="Genomic_DNA"/>
</dbReference>
<protein>
    <submittedName>
        <fullName evidence="3">Uncharacterized protein</fullName>
    </submittedName>
</protein>
<reference evidence="3 4" key="1">
    <citation type="submission" date="2010-05" db="EMBL/GenBank/DDBJ databases">
        <title>The Genome Sequence of Thecamonas trahens ATCC 50062.</title>
        <authorList>
            <consortium name="The Broad Institute Genome Sequencing Platform"/>
            <person name="Russ C."/>
            <person name="Cuomo C."/>
            <person name="Shea T."/>
            <person name="Young S.K."/>
            <person name="Zeng Q."/>
            <person name="Koehrsen M."/>
            <person name="Haas B."/>
            <person name="Borodovsky M."/>
            <person name="Guigo R."/>
            <person name="Alvarado L."/>
            <person name="Berlin A."/>
            <person name="Bochicchio J."/>
            <person name="Borenstein D."/>
            <person name="Chapman S."/>
            <person name="Chen Z."/>
            <person name="Freedman E."/>
            <person name="Gellesch M."/>
            <person name="Goldberg J."/>
            <person name="Griggs A."/>
            <person name="Gujja S."/>
            <person name="Heilman E."/>
            <person name="Heiman D."/>
            <person name="Hepburn T."/>
            <person name="Howarth C."/>
            <person name="Jen D."/>
            <person name="Larson L."/>
            <person name="Mehta T."/>
            <person name="Park D."/>
            <person name="Pearson M."/>
            <person name="Roberts A."/>
            <person name="Saif S."/>
            <person name="Shenoy N."/>
            <person name="Sisk P."/>
            <person name="Stolte C."/>
            <person name="Sykes S."/>
            <person name="Thomson T."/>
            <person name="Walk T."/>
            <person name="White J."/>
            <person name="Yandava C."/>
            <person name="Burger G."/>
            <person name="Gray M.W."/>
            <person name="Holland P.W.H."/>
            <person name="King N."/>
            <person name="Lang F.B.F."/>
            <person name="Roger A.J."/>
            <person name="Ruiz-Trillo I."/>
            <person name="Lander E."/>
            <person name="Nusbaum C."/>
        </authorList>
    </citation>
    <scope>NUCLEOTIDE SEQUENCE [LARGE SCALE GENOMIC DNA]</scope>
    <source>
        <strain evidence="3 4">ATCC 50062</strain>
    </source>
</reference>
<evidence type="ECO:0000313" key="3">
    <source>
        <dbReference type="EMBL" id="KNC49226.1"/>
    </source>
</evidence>